<protein>
    <submittedName>
        <fullName evidence="2">Uncharacterized protein</fullName>
    </submittedName>
</protein>
<reference evidence="2" key="1">
    <citation type="submission" date="2015-07" db="EMBL/GenBank/DDBJ databases">
        <title>MeaNS - Measles Nucleotide Surveillance Program.</title>
        <authorList>
            <person name="Tran T."/>
            <person name="Druce J."/>
        </authorList>
    </citation>
    <scope>NUCLEOTIDE SEQUENCE</scope>
    <source>
        <strain evidence="2">UCB-OBI-ISO-001</strain>
        <tissue evidence="2">Gonad</tissue>
    </source>
</reference>
<dbReference type="EMBL" id="KQ420009">
    <property type="protein sequence ID" value="KOF81743.1"/>
    <property type="molecule type" value="Genomic_DNA"/>
</dbReference>
<sequence>MQIAASKTTTTTTTTTPTPTSTPAPLTAATETMMTAVMSGECVTAVNDTIEDSVRLKQSMTSYSVNGNSRHDIAICSSVTPAAKTDNLNCEDNDDNVTSSESLSLNPDPNDSGTVSESKSLMDAQLANIGENYMEETKTPLFDPKEQEKRNRRKFYWYGSHKLIKPIKDIPLRFQLMLAETNAEKARCEGRPIILRQQMDLAEQFMTPGNTFGPDTPCFLPGFNYDQPRVCSTNGFVEKKDKSGLTVNSTSSKGSAAAVTSTSSDLMTNASGLMTSLSPITQPHPAMYTLHMYNPGCNLEGSTSPAGSTTASASTANASTVTSATGAHTNPTSSSSSACCVRLPNPNVPGYLTRMSTHSFPQAPIYFSPPTVSASTNAPSSAPYMTPQPNFTPGYPQTTALPHTFIPGSSSLGNTTFGLGTINASTTGQALSYPQYTPCISYTQNNQYTVTAVPQ</sequence>
<feature type="region of interest" description="Disordered" evidence="1">
    <location>
        <begin position="1"/>
        <end position="26"/>
    </location>
</feature>
<dbReference type="AlphaFoldDB" id="A0A0L8GXP7"/>
<feature type="compositionally biased region" description="Low complexity" evidence="1">
    <location>
        <begin position="8"/>
        <end position="26"/>
    </location>
</feature>
<gene>
    <name evidence="2" type="ORF">OCBIM_22026176mg</name>
</gene>
<evidence type="ECO:0000313" key="2">
    <source>
        <dbReference type="EMBL" id="KOF81743.1"/>
    </source>
</evidence>
<evidence type="ECO:0000256" key="1">
    <source>
        <dbReference type="SAM" id="MobiDB-lite"/>
    </source>
</evidence>
<dbReference type="OrthoDB" id="20273at2759"/>
<organism evidence="2">
    <name type="scientific">Octopus bimaculoides</name>
    <name type="common">California two-spotted octopus</name>
    <dbReference type="NCBI Taxonomy" id="37653"/>
    <lineage>
        <taxon>Eukaryota</taxon>
        <taxon>Metazoa</taxon>
        <taxon>Spiralia</taxon>
        <taxon>Lophotrochozoa</taxon>
        <taxon>Mollusca</taxon>
        <taxon>Cephalopoda</taxon>
        <taxon>Coleoidea</taxon>
        <taxon>Octopodiformes</taxon>
        <taxon>Octopoda</taxon>
        <taxon>Incirrata</taxon>
        <taxon>Octopodidae</taxon>
        <taxon>Octopus</taxon>
    </lineage>
</organism>
<feature type="compositionally biased region" description="Polar residues" evidence="1">
    <location>
        <begin position="96"/>
        <end position="117"/>
    </location>
</feature>
<feature type="region of interest" description="Disordered" evidence="1">
    <location>
        <begin position="87"/>
        <end position="117"/>
    </location>
</feature>
<accession>A0A0L8GXP7</accession>
<name>A0A0L8GXP7_OCTBM</name>
<proteinExistence type="predicted"/>